<sequence length="112" mass="13457">MATLYFCFPFPNNFFPSFDFFRKVGHFVFSKPPPLLDVIYFKINNGKYYHKTFRKKKKKYLLNFSLVYYYFFSNAGDFGLVVRIPHTGRWIDTIRRMRPNDESLVCAKIVGR</sequence>
<evidence type="ECO:0000313" key="2">
    <source>
        <dbReference type="EMBL" id="CAG6710235.1"/>
    </source>
</evidence>
<keyword evidence="1" id="KW-1133">Transmembrane helix</keyword>
<dbReference type="AlphaFoldDB" id="A0A8D8USM3"/>
<reference evidence="2" key="1">
    <citation type="submission" date="2021-05" db="EMBL/GenBank/DDBJ databases">
        <authorList>
            <person name="Alioto T."/>
            <person name="Alioto T."/>
            <person name="Gomez Garrido J."/>
        </authorList>
    </citation>
    <scope>NUCLEOTIDE SEQUENCE</scope>
</reference>
<feature type="transmembrane region" description="Helical" evidence="1">
    <location>
        <begin position="60"/>
        <end position="82"/>
    </location>
</feature>
<protein>
    <submittedName>
        <fullName evidence="2">Uncharacterized protein</fullName>
    </submittedName>
</protein>
<evidence type="ECO:0000256" key="1">
    <source>
        <dbReference type="SAM" id="Phobius"/>
    </source>
</evidence>
<keyword evidence="1" id="KW-0472">Membrane</keyword>
<accession>A0A8D8USM3</accession>
<organism evidence="2">
    <name type="scientific">Cacopsylla melanoneura</name>
    <dbReference type="NCBI Taxonomy" id="428564"/>
    <lineage>
        <taxon>Eukaryota</taxon>
        <taxon>Metazoa</taxon>
        <taxon>Ecdysozoa</taxon>
        <taxon>Arthropoda</taxon>
        <taxon>Hexapoda</taxon>
        <taxon>Insecta</taxon>
        <taxon>Pterygota</taxon>
        <taxon>Neoptera</taxon>
        <taxon>Paraneoptera</taxon>
        <taxon>Hemiptera</taxon>
        <taxon>Sternorrhyncha</taxon>
        <taxon>Psylloidea</taxon>
        <taxon>Psyllidae</taxon>
        <taxon>Psyllinae</taxon>
        <taxon>Cacopsylla</taxon>
    </lineage>
</organism>
<proteinExistence type="predicted"/>
<dbReference type="EMBL" id="HBUF01346781">
    <property type="protein sequence ID" value="CAG6710235.1"/>
    <property type="molecule type" value="Transcribed_RNA"/>
</dbReference>
<name>A0A8D8USM3_9HEMI</name>
<keyword evidence="1" id="KW-0812">Transmembrane</keyword>
<dbReference type="EMBL" id="HBUF01346783">
    <property type="protein sequence ID" value="CAG6710238.1"/>
    <property type="molecule type" value="Transcribed_RNA"/>
</dbReference>